<comment type="caution">
    <text evidence="2">The sequence shown here is derived from an EMBL/GenBank/DDBJ whole genome shotgun (WGS) entry which is preliminary data.</text>
</comment>
<evidence type="ECO:0000313" key="2">
    <source>
        <dbReference type="EMBL" id="MBD8065329.1"/>
    </source>
</evidence>
<evidence type="ECO:0000259" key="1">
    <source>
        <dbReference type="Pfam" id="PF09356"/>
    </source>
</evidence>
<protein>
    <submittedName>
        <fullName evidence="2">DUF2163 domain-containing protein</fullName>
    </submittedName>
</protein>
<name>A0A927ISC7_9HYPH</name>
<feature type="domain" description="Bacteriophage phiJL001 Gp84 C-terminal" evidence="1">
    <location>
        <begin position="195"/>
        <end position="277"/>
    </location>
</feature>
<evidence type="ECO:0000313" key="3">
    <source>
        <dbReference type="Proteomes" id="UP000654108"/>
    </source>
</evidence>
<organism evidence="2 3">
    <name type="scientific">Devosia oryzisoli</name>
    <dbReference type="NCBI Taxonomy" id="2774138"/>
    <lineage>
        <taxon>Bacteria</taxon>
        <taxon>Pseudomonadati</taxon>
        <taxon>Pseudomonadota</taxon>
        <taxon>Alphaproteobacteria</taxon>
        <taxon>Hyphomicrobiales</taxon>
        <taxon>Devosiaceae</taxon>
        <taxon>Devosia</taxon>
    </lineage>
</organism>
<dbReference type="Proteomes" id="UP000654108">
    <property type="component" value="Unassembled WGS sequence"/>
</dbReference>
<gene>
    <name evidence="2" type="ORF">IC608_07570</name>
</gene>
<dbReference type="AlphaFoldDB" id="A0A927ISC7"/>
<accession>A0A927ISC7</accession>
<dbReference type="InterPro" id="IPR011928">
    <property type="entry name" value="Phage_phiJL001_Gp84"/>
</dbReference>
<sequence length="296" mass="32161">MRTLDVALAEHLEQSETTLARCWRIRRSDGVTLGFTDHDRDLLVDGTVCSPAWGLDSGEVPARLGGGVDTGEVLGILDSPAIHETDIALGRYDGARVESWVVNWIEPAQRVLLRVDTIGEIVREDGVFRAELRSPQQALNVTHGRVYQRLCDAVVGDARCGVDLMAPAFTASAVVTAVDDAFRLRVSGIESFDEGWFSFGMARWIDGARSGLGDAVLTHQRMDGDDVLGFAQRVGDWVEVGDSLALTAGCDRRFATCRVKFGNAVNFRGFPHIPGNDYVLRHPGEGDALDGRAVVP</sequence>
<keyword evidence="3" id="KW-1185">Reference proteome</keyword>
<reference evidence="2" key="1">
    <citation type="submission" date="2020-09" db="EMBL/GenBank/DDBJ databases">
        <title>Genome seq and assembly of Devosia sp.</title>
        <authorList>
            <person name="Chhetri G."/>
        </authorList>
    </citation>
    <scope>NUCLEOTIDE SEQUENCE</scope>
    <source>
        <strain evidence="2">PTR5</strain>
    </source>
</reference>
<dbReference type="InterPro" id="IPR018964">
    <property type="entry name" value="Phage_phiJL001_Gp84_C"/>
</dbReference>
<dbReference type="Pfam" id="PF09931">
    <property type="entry name" value="Phage_phiJL001_Gp84_N"/>
    <property type="match status" value="1"/>
</dbReference>
<dbReference type="EMBL" id="JACYFU010000002">
    <property type="protein sequence ID" value="MBD8065329.1"/>
    <property type="molecule type" value="Genomic_DNA"/>
</dbReference>
<dbReference type="RefSeq" id="WP_191774156.1">
    <property type="nucleotide sequence ID" value="NZ_JACYFU010000002.1"/>
</dbReference>
<dbReference type="Pfam" id="PF09356">
    <property type="entry name" value="Phage_BR0599"/>
    <property type="match status" value="1"/>
</dbReference>
<dbReference type="NCBIfam" id="TIGR02218">
    <property type="entry name" value="phg_TIGR02218"/>
    <property type="match status" value="1"/>
</dbReference>
<proteinExistence type="predicted"/>